<keyword evidence="4 7" id="KW-1133">Transmembrane helix</keyword>
<dbReference type="OrthoDB" id="9769404at2"/>
<feature type="transmembrane region" description="Helical" evidence="7">
    <location>
        <begin position="36"/>
        <end position="58"/>
    </location>
</feature>
<name>A0A1M6PB32_9BACT</name>
<protein>
    <submittedName>
        <fullName evidence="9">Putative sulfite reductase-associated electron transfer protein DsrM</fullName>
    </submittedName>
</protein>
<feature type="transmembrane region" description="Helical" evidence="7">
    <location>
        <begin position="7"/>
        <end position="30"/>
    </location>
</feature>
<keyword evidence="2" id="KW-1003">Cell membrane</keyword>
<evidence type="ECO:0000256" key="2">
    <source>
        <dbReference type="ARBA" id="ARBA00022475"/>
    </source>
</evidence>
<keyword evidence="10" id="KW-1185">Reference proteome</keyword>
<dbReference type="GO" id="GO:0016491">
    <property type="term" value="F:oxidoreductase activity"/>
    <property type="evidence" value="ECO:0007669"/>
    <property type="project" value="UniProtKB-KW"/>
</dbReference>
<accession>A0A1M6PB32</accession>
<evidence type="ECO:0000256" key="7">
    <source>
        <dbReference type="SAM" id="Phobius"/>
    </source>
</evidence>
<feature type="transmembrane region" description="Helical" evidence="7">
    <location>
        <begin position="177"/>
        <end position="201"/>
    </location>
</feature>
<dbReference type="InterPro" id="IPR023234">
    <property type="entry name" value="NarG-like_domain"/>
</dbReference>
<evidence type="ECO:0000313" key="10">
    <source>
        <dbReference type="Proteomes" id="UP000183994"/>
    </source>
</evidence>
<dbReference type="Proteomes" id="UP000183994">
    <property type="component" value="Unassembled WGS sequence"/>
</dbReference>
<dbReference type="RefSeq" id="WP_073476768.1">
    <property type="nucleotide sequence ID" value="NZ_FQZU01000017.1"/>
</dbReference>
<dbReference type="GO" id="GO:0005886">
    <property type="term" value="C:plasma membrane"/>
    <property type="evidence" value="ECO:0007669"/>
    <property type="project" value="UniProtKB-SubCell"/>
</dbReference>
<dbReference type="Gene3D" id="1.20.950.20">
    <property type="entry name" value="Transmembrane di-heme cytochromes, Chain C"/>
    <property type="match status" value="1"/>
</dbReference>
<comment type="subcellular location">
    <subcellularLocation>
        <location evidence="1">Cell membrane</location>
        <topology evidence="1">Multi-pass membrane protein</topology>
    </subcellularLocation>
</comment>
<dbReference type="SUPFAM" id="SSF103501">
    <property type="entry name" value="Respiratory nitrate reductase 1 gamma chain"/>
    <property type="match status" value="1"/>
</dbReference>
<dbReference type="InterPro" id="IPR036197">
    <property type="entry name" value="NarG-like_sf"/>
</dbReference>
<evidence type="ECO:0000256" key="5">
    <source>
        <dbReference type="ARBA" id="ARBA00023002"/>
    </source>
</evidence>
<evidence type="ECO:0000313" key="9">
    <source>
        <dbReference type="EMBL" id="SHK05134.1"/>
    </source>
</evidence>
<evidence type="ECO:0000256" key="6">
    <source>
        <dbReference type="ARBA" id="ARBA00023136"/>
    </source>
</evidence>
<reference evidence="10" key="1">
    <citation type="submission" date="2016-11" db="EMBL/GenBank/DDBJ databases">
        <authorList>
            <person name="Varghese N."/>
            <person name="Submissions S."/>
        </authorList>
    </citation>
    <scope>NUCLEOTIDE SEQUENCE [LARGE SCALE GENOMIC DNA]</scope>
    <source>
        <strain evidence="10">DSM 16219</strain>
    </source>
</reference>
<feature type="transmembrane region" description="Helical" evidence="7">
    <location>
        <begin position="221"/>
        <end position="244"/>
    </location>
</feature>
<feature type="transmembrane region" description="Helical" evidence="7">
    <location>
        <begin position="134"/>
        <end position="157"/>
    </location>
</feature>
<keyword evidence="5" id="KW-0560">Oxidoreductase</keyword>
<dbReference type="NCBIfam" id="NF038037">
    <property type="entry name" value="cytob_DsrM"/>
    <property type="match status" value="1"/>
</dbReference>
<dbReference type="Pfam" id="PF02665">
    <property type="entry name" value="Nitrate_red_gam"/>
    <property type="match status" value="1"/>
</dbReference>
<evidence type="ECO:0000256" key="3">
    <source>
        <dbReference type="ARBA" id="ARBA00022692"/>
    </source>
</evidence>
<evidence type="ECO:0000259" key="8">
    <source>
        <dbReference type="Pfam" id="PF02665"/>
    </source>
</evidence>
<keyword evidence="3 7" id="KW-0812">Transmembrane</keyword>
<dbReference type="InterPro" id="IPR047660">
    <property type="entry name" value="DsrM"/>
</dbReference>
<evidence type="ECO:0000256" key="1">
    <source>
        <dbReference type="ARBA" id="ARBA00004651"/>
    </source>
</evidence>
<feature type="domain" description="NarG-like" evidence="8">
    <location>
        <begin position="135"/>
        <end position="293"/>
    </location>
</feature>
<gene>
    <name evidence="9" type="ORF">SAMN02745216_02777</name>
</gene>
<proteinExistence type="predicted"/>
<evidence type="ECO:0000256" key="4">
    <source>
        <dbReference type="ARBA" id="ARBA00022989"/>
    </source>
</evidence>
<sequence length="361" mass="40703">MNVWISLIASLIVIGGLVVGAAGVAGLAQYSHTPELLVLLGVVVPLLAFIAFIVGVILQVVKWGRRPVPFPIATVAGQGKSLPWIKANYFDAPYTKAGVVGRMALEVLTFRSLFRNTKMELHDGPKLAYGWQMWLWVFALAFHYAFLTVFIRHFRFFTEDGSLVFQAVMFLENLDGFLQLGLPHVLISGFVLLGAATMLLLRRLTNAQVRYVSLIQDYFPLLLIISIALSGILMRHVIKVDIVAVKVLIMSMLNFDFAGIGEKALAIGWMFYLHIFLVSVLLAYFPMSKLMHMGGIFLSPTRNLLCNSREFRHVNPWNYPVKVHTYEHYEDEFRERMIEAGLPVEKTLEETQEAAAPEEKE</sequence>
<dbReference type="STRING" id="1121393.SAMN02745216_02777"/>
<dbReference type="AlphaFoldDB" id="A0A1M6PB32"/>
<dbReference type="EMBL" id="FQZU01000017">
    <property type="protein sequence ID" value="SHK05134.1"/>
    <property type="molecule type" value="Genomic_DNA"/>
</dbReference>
<feature type="transmembrane region" description="Helical" evidence="7">
    <location>
        <begin position="264"/>
        <end position="285"/>
    </location>
</feature>
<keyword evidence="6 7" id="KW-0472">Membrane</keyword>
<organism evidence="9 10">
    <name type="scientific">Desulfatibacillum alkenivorans DSM 16219</name>
    <dbReference type="NCBI Taxonomy" id="1121393"/>
    <lineage>
        <taxon>Bacteria</taxon>
        <taxon>Pseudomonadati</taxon>
        <taxon>Thermodesulfobacteriota</taxon>
        <taxon>Desulfobacteria</taxon>
        <taxon>Desulfobacterales</taxon>
        <taxon>Desulfatibacillaceae</taxon>
        <taxon>Desulfatibacillum</taxon>
    </lineage>
</organism>